<feature type="signal peptide" evidence="1">
    <location>
        <begin position="1"/>
        <end position="20"/>
    </location>
</feature>
<dbReference type="Proteomes" id="UP000677244">
    <property type="component" value="Unassembled WGS sequence"/>
</dbReference>
<dbReference type="EMBL" id="JAGHKO010000004">
    <property type="protein sequence ID" value="MBO9201883.1"/>
    <property type="molecule type" value="Genomic_DNA"/>
</dbReference>
<keyword evidence="1" id="KW-0732">Signal</keyword>
<keyword evidence="3" id="KW-1185">Reference proteome</keyword>
<comment type="caution">
    <text evidence="2">The sequence shown here is derived from an EMBL/GenBank/DDBJ whole genome shotgun (WGS) entry which is preliminary data.</text>
</comment>
<evidence type="ECO:0000256" key="1">
    <source>
        <dbReference type="SAM" id="SignalP"/>
    </source>
</evidence>
<protein>
    <recommendedName>
        <fullName evidence="4">PBCV-specific basic adaptor domain-containing protein</fullName>
    </recommendedName>
</protein>
<name>A0ABS3YVW1_9BACT</name>
<evidence type="ECO:0008006" key="4">
    <source>
        <dbReference type="Google" id="ProtNLM"/>
    </source>
</evidence>
<gene>
    <name evidence="2" type="ORF">J7I42_16485</name>
</gene>
<sequence length="100" mass="10937">MKKFIGISILALLAGFSVNAQSTADKVGKDVEKGATKAGDKTAEIASKGKAGVTDKIYKDKEGPNGETIYIDKHSKYYWIDKKGHKIPIEKNKLKTKPKN</sequence>
<evidence type="ECO:0000313" key="3">
    <source>
        <dbReference type="Proteomes" id="UP000677244"/>
    </source>
</evidence>
<organism evidence="2 3">
    <name type="scientific">Niastella soli</name>
    <dbReference type="NCBI Taxonomy" id="2821487"/>
    <lineage>
        <taxon>Bacteria</taxon>
        <taxon>Pseudomonadati</taxon>
        <taxon>Bacteroidota</taxon>
        <taxon>Chitinophagia</taxon>
        <taxon>Chitinophagales</taxon>
        <taxon>Chitinophagaceae</taxon>
        <taxon>Niastella</taxon>
    </lineage>
</organism>
<dbReference type="RefSeq" id="WP_209139940.1">
    <property type="nucleotide sequence ID" value="NZ_JAGHKO010000004.1"/>
</dbReference>
<accession>A0ABS3YVW1</accession>
<reference evidence="2 3" key="1">
    <citation type="submission" date="2021-03" db="EMBL/GenBank/DDBJ databases">
        <title>Assistant Professor.</title>
        <authorList>
            <person name="Huq M.A."/>
        </authorList>
    </citation>
    <scope>NUCLEOTIDE SEQUENCE [LARGE SCALE GENOMIC DNA]</scope>
    <source>
        <strain evidence="2 3">MAH-29</strain>
    </source>
</reference>
<feature type="chain" id="PRO_5047329745" description="PBCV-specific basic adaptor domain-containing protein" evidence="1">
    <location>
        <begin position="21"/>
        <end position="100"/>
    </location>
</feature>
<evidence type="ECO:0000313" key="2">
    <source>
        <dbReference type="EMBL" id="MBO9201883.1"/>
    </source>
</evidence>
<proteinExistence type="predicted"/>